<dbReference type="PROSITE" id="PS51257">
    <property type="entry name" value="PROKAR_LIPOPROTEIN"/>
    <property type="match status" value="1"/>
</dbReference>
<sequence length="89" mass="9942">MEKGGDERMVNSSYRLSLVAATTVAACQKAYEGEVAACAQRLRQADRENYRALLAAQEVDLWIEAENRAQVVNAGHHSYGSLIVRRKIY</sequence>
<dbReference type="Proteomes" id="UP000003675">
    <property type="component" value="Unassembled WGS sequence"/>
</dbReference>
<accession>C8P597</accession>
<name>C8P597_9LACO</name>
<comment type="caution">
    <text evidence="1">The sequence shown here is derived from an EMBL/GenBank/DDBJ whole genome shotgun (WGS) entry which is preliminary data.</text>
</comment>
<gene>
    <name evidence="1" type="ORF">HMPREF0494_0491</name>
</gene>
<evidence type="ECO:0000313" key="1">
    <source>
        <dbReference type="EMBL" id="EEW54308.1"/>
    </source>
</evidence>
<evidence type="ECO:0000313" key="2">
    <source>
        <dbReference type="Proteomes" id="UP000003675"/>
    </source>
</evidence>
<dbReference type="EMBL" id="ACLL01000013">
    <property type="protein sequence ID" value="EEW54308.1"/>
    <property type="molecule type" value="Genomic_DNA"/>
</dbReference>
<dbReference type="HOGENOM" id="CLU_2450751_0_0_9"/>
<dbReference type="AlphaFoldDB" id="C8P597"/>
<protein>
    <submittedName>
        <fullName evidence="1">Uncharacterized protein</fullName>
    </submittedName>
</protein>
<reference evidence="1 2" key="1">
    <citation type="submission" date="2009-09" db="EMBL/GenBank/DDBJ databases">
        <authorList>
            <person name="Qin X."/>
            <person name="Bachman B."/>
            <person name="Battles P."/>
            <person name="Bell A."/>
            <person name="Bess C."/>
            <person name="Bickham C."/>
            <person name="Chaboub L."/>
            <person name="Chen D."/>
            <person name="Coyle M."/>
            <person name="Deiros D.R."/>
            <person name="Dinh H."/>
            <person name="Forbes L."/>
            <person name="Fowler G."/>
            <person name="Francisco L."/>
            <person name="Fu Q."/>
            <person name="Gubbala S."/>
            <person name="Hale W."/>
            <person name="Han Y."/>
            <person name="Hemphill L."/>
            <person name="Highlander S.K."/>
            <person name="Hirani K."/>
            <person name="Hogues M."/>
            <person name="Jackson L."/>
            <person name="Jakkamsetti A."/>
            <person name="Javaid M."/>
            <person name="Jiang H."/>
            <person name="Korchina V."/>
            <person name="Kovar C."/>
            <person name="Lara F."/>
            <person name="Lee S."/>
            <person name="Mata R."/>
            <person name="Mathew T."/>
            <person name="Moen C."/>
            <person name="Morales K."/>
            <person name="Munidasa M."/>
            <person name="Nazareth L."/>
            <person name="Ngo R."/>
            <person name="Nguyen L."/>
            <person name="Okwuonu G."/>
            <person name="Ongeri F."/>
            <person name="Patil S."/>
            <person name="Petrosino J."/>
            <person name="Pham C."/>
            <person name="Pham P."/>
            <person name="Pu L.-L."/>
            <person name="Puazo M."/>
            <person name="Raj R."/>
            <person name="Reid J."/>
            <person name="Rouhana J."/>
            <person name="Saada N."/>
            <person name="Shang Y."/>
            <person name="Simmons D."/>
            <person name="Thornton R."/>
            <person name="Warren J."/>
            <person name="Weissenberger G."/>
            <person name="Zhang J."/>
            <person name="Zhang L."/>
            <person name="Zhou C."/>
            <person name="Zhu D."/>
            <person name="Muzny D."/>
            <person name="Worley K."/>
            <person name="Gibbs R."/>
        </authorList>
    </citation>
    <scope>NUCLEOTIDE SEQUENCE [LARGE SCALE GENOMIC DNA]</scope>
    <source>
        <strain evidence="1 2">DSM 16041</strain>
    </source>
</reference>
<dbReference type="STRING" id="525309.HMPREF0494_0491"/>
<organism evidence="1 2">
    <name type="scientific">Limosilactobacillus antri DSM 16041</name>
    <dbReference type="NCBI Taxonomy" id="525309"/>
    <lineage>
        <taxon>Bacteria</taxon>
        <taxon>Bacillati</taxon>
        <taxon>Bacillota</taxon>
        <taxon>Bacilli</taxon>
        <taxon>Lactobacillales</taxon>
        <taxon>Lactobacillaceae</taxon>
        <taxon>Limosilactobacillus</taxon>
    </lineage>
</organism>
<dbReference type="eggNOG" id="ENOG5030BJD">
    <property type="taxonomic scope" value="Bacteria"/>
</dbReference>
<proteinExistence type="predicted"/>